<keyword evidence="1" id="KW-0472">Membrane</keyword>
<dbReference type="Pfam" id="PF20152">
    <property type="entry name" value="DUF6534"/>
    <property type="match status" value="1"/>
</dbReference>
<evidence type="ECO:0000313" key="3">
    <source>
        <dbReference type="EMBL" id="KAF5381536.1"/>
    </source>
</evidence>
<dbReference type="PANTHER" id="PTHR40465">
    <property type="entry name" value="CHROMOSOME 1, WHOLE GENOME SHOTGUN SEQUENCE"/>
    <property type="match status" value="1"/>
</dbReference>
<protein>
    <recommendedName>
        <fullName evidence="2">DUF6534 domain-containing protein</fullName>
    </recommendedName>
</protein>
<feature type="transmembrane region" description="Helical" evidence="1">
    <location>
        <begin position="20"/>
        <end position="46"/>
    </location>
</feature>
<evidence type="ECO:0000259" key="2">
    <source>
        <dbReference type="Pfam" id="PF20152"/>
    </source>
</evidence>
<keyword evidence="1" id="KW-0812">Transmembrane</keyword>
<feature type="transmembrane region" description="Helical" evidence="1">
    <location>
        <begin position="142"/>
        <end position="165"/>
    </location>
</feature>
<dbReference type="AlphaFoldDB" id="A0A8H5HE95"/>
<dbReference type="Proteomes" id="UP000518752">
    <property type="component" value="Unassembled WGS sequence"/>
</dbReference>
<feature type="domain" description="DUF6534" evidence="2">
    <location>
        <begin position="107"/>
        <end position="194"/>
    </location>
</feature>
<evidence type="ECO:0000313" key="4">
    <source>
        <dbReference type="Proteomes" id="UP000518752"/>
    </source>
</evidence>
<accession>A0A8H5HE95</accession>
<gene>
    <name evidence="3" type="ORF">D9757_008140</name>
</gene>
<reference evidence="3 4" key="1">
    <citation type="journal article" date="2020" name="ISME J.">
        <title>Uncovering the hidden diversity of litter-decomposition mechanisms in mushroom-forming fungi.</title>
        <authorList>
            <person name="Floudas D."/>
            <person name="Bentzer J."/>
            <person name="Ahren D."/>
            <person name="Johansson T."/>
            <person name="Persson P."/>
            <person name="Tunlid A."/>
        </authorList>
    </citation>
    <scope>NUCLEOTIDE SEQUENCE [LARGE SCALE GENOMIC DNA]</scope>
    <source>
        <strain evidence="3 4">CBS 406.79</strain>
    </source>
</reference>
<keyword evidence="1" id="KW-1133">Transmembrane helix</keyword>
<dbReference type="PANTHER" id="PTHR40465:SF1">
    <property type="entry name" value="DUF6534 DOMAIN-CONTAINING PROTEIN"/>
    <property type="match status" value="1"/>
</dbReference>
<feature type="transmembrane region" description="Helical" evidence="1">
    <location>
        <begin position="100"/>
        <end position="122"/>
    </location>
</feature>
<sequence length="227" mass="24049">MLTSTEFSLLASGWGNYAALGYLGTGWFDLPVMSGVSSAVIQCFYARRLHALSKSGQLFGLIVVLALTQCAGALALGIIIDTSIHSPAELRSSKHANIASIVWLIGSATCDLVISMSTLYLLSRARRVTGSNSTRSIISQIIVFTVGGGLLTAGVAILDVILYLGFPHTNLHFSAAFILPKLYINALMVILNNRIRNLDNFTLTCQEGGGGLSGAGSIDTIFSQTHP</sequence>
<dbReference type="EMBL" id="JAACJN010000057">
    <property type="protein sequence ID" value="KAF5381536.1"/>
    <property type="molecule type" value="Genomic_DNA"/>
</dbReference>
<feature type="transmembrane region" description="Helical" evidence="1">
    <location>
        <begin position="58"/>
        <end position="80"/>
    </location>
</feature>
<dbReference type="InterPro" id="IPR045339">
    <property type="entry name" value="DUF6534"/>
</dbReference>
<dbReference type="OrthoDB" id="2536347at2759"/>
<proteinExistence type="predicted"/>
<keyword evidence="4" id="KW-1185">Reference proteome</keyword>
<organism evidence="3 4">
    <name type="scientific">Collybiopsis confluens</name>
    <dbReference type="NCBI Taxonomy" id="2823264"/>
    <lineage>
        <taxon>Eukaryota</taxon>
        <taxon>Fungi</taxon>
        <taxon>Dikarya</taxon>
        <taxon>Basidiomycota</taxon>
        <taxon>Agaricomycotina</taxon>
        <taxon>Agaricomycetes</taxon>
        <taxon>Agaricomycetidae</taxon>
        <taxon>Agaricales</taxon>
        <taxon>Marasmiineae</taxon>
        <taxon>Omphalotaceae</taxon>
        <taxon>Collybiopsis</taxon>
    </lineage>
</organism>
<feature type="transmembrane region" description="Helical" evidence="1">
    <location>
        <begin position="171"/>
        <end position="191"/>
    </location>
</feature>
<evidence type="ECO:0000256" key="1">
    <source>
        <dbReference type="SAM" id="Phobius"/>
    </source>
</evidence>
<name>A0A8H5HE95_9AGAR</name>
<comment type="caution">
    <text evidence="3">The sequence shown here is derived from an EMBL/GenBank/DDBJ whole genome shotgun (WGS) entry which is preliminary data.</text>
</comment>